<dbReference type="Proteomes" id="UP000799118">
    <property type="component" value="Unassembled WGS sequence"/>
</dbReference>
<keyword evidence="2" id="KW-1185">Reference proteome</keyword>
<feature type="non-terminal residue" evidence="1">
    <location>
        <position position="1"/>
    </location>
</feature>
<dbReference type="AlphaFoldDB" id="A0A6A4HIH4"/>
<evidence type="ECO:0000313" key="1">
    <source>
        <dbReference type="EMBL" id="KAE9397480.1"/>
    </source>
</evidence>
<evidence type="ECO:0000313" key="2">
    <source>
        <dbReference type="Proteomes" id="UP000799118"/>
    </source>
</evidence>
<dbReference type="OrthoDB" id="3259646at2759"/>
<proteinExistence type="predicted"/>
<protein>
    <submittedName>
        <fullName evidence="1">Uncharacterized protein</fullName>
    </submittedName>
</protein>
<gene>
    <name evidence="1" type="ORF">BT96DRAFT_766915</name>
</gene>
<feature type="non-terminal residue" evidence="1">
    <location>
        <position position="175"/>
    </location>
</feature>
<name>A0A6A4HIH4_9AGAR</name>
<organism evidence="1 2">
    <name type="scientific">Gymnopus androsaceus JB14</name>
    <dbReference type="NCBI Taxonomy" id="1447944"/>
    <lineage>
        <taxon>Eukaryota</taxon>
        <taxon>Fungi</taxon>
        <taxon>Dikarya</taxon>
        <taxon>Basidiomycota</taxon>
        <taxon>Agaricomycotina</taxon>
        <taxon>Agaricomycetes</taxon>
        <taxon>Agaricomycetidae</taxon>
        <taxon>Agaricales</taxon>
        <taxon>Marasmiineae</taxon>
        <taxon>Omphalotaceae</taxon>
        <taxon>Gymnopus</taxon>
    </lineage>
</organism>
<dbReference type="EMBL" id="ML769496">
    <property type="protein sequence ID" value="KAE9397480.1"/>
    <property type="molecule type" value="Genomic_DNA"/>
</dbReference>
<sequence>LSRAIDYSRTARDLVRYSTNPVSFSPESNLVFYLGTRYGIKHQPKDLDEAIDVSRQDLESRIPLPDERRFKILAIHTVNLRERYRLDHSLTNLEEAINYDRELLEYTVTGSERAVWLSLLANDLYQHFQHQRDLALLQEAIAIDREILQLLPVGHEQYEQSLKNLLLDLNESFTQ</sequence>
<reference evidence="1" key="1">
    <citation type="journal article" date="2019" name="Environ. Microbiol.">
        <title>Fungal ecological strategies reflected in gene transcription - a case study of two litter decomposers.</title>
        <authorList>
            <person name="Barbi F."/>
            <person name="Kohler A."/>
            <person name="Barry K."/>
            <person name="Baskaran P."/>
            <person name="Daum C."/>
            <person name="Fauchery L."/>
            <person name="Ihrmark K."/>
            <person name="Kuo A."/>
            <person name="LaButti K."/>
            <person name="Lipzen A."/>
            <person name="Morin E."/>
            <person name="Grigoriev I.V."/>
            <person name="Henrissat B."/>
            <person name="Lindahl B."/>
            <person name="Martin F."/>
        </authorList>
    </citation>
    <scope>NUCLEOTIDE SEQUENCE</scope>
    <source>
        <strain evidence="1">JB14</strain>
    </source>
</reference>
<accession>A0A6A4HIH4</accession>